<protein>
    <submittedName>
        <fullName evidence="2">Uncharacterized protein</fullName>
    </submittedName>
</protein>
<dbReference type="PANTHER" id="PTHR45763">
    <property type="entry name" value="HYDROLASE, ALPHA/BETA FOLD FAMILY PROTEIN, EXPRESSED-RELATED"/>
    <property type="match status" value="1"/>
</dbReference>
<keyword evidence="1" id="KW-1133">Transmembrane helix</keyword>
<dbReference type="AlphaFoldDB" id="A0AAN9MSM9"/>
<dbReference type="Proteomes" id="UP001374584">
    <property type="component" value="Unassembled WGS sequence"/>
</dbReference>
<dbReference type="EMBL" id="JAYMYR010000006">
    <property type="protein sequence ID" value="KAK7356828.1"/>
    <property type="molecule type" value="Genomic_DNA"/>
</dbReference>
<evidence type="ECO:0000313" key="3">
    <source>
        <dbReference type="Proteomes" id="UP001374584"/>
    </source>
</evidence>
<comment type="caution">
    <text evidence="2">The sequence shown here is derived from an EMBL/GenBank/DDBJ whole genome shotgun (WGS) entry which is preliminary data.</text>
</comment>
<keyword evidence="1" id="KW-0812">Transmembrane</keyword>
<gene>
    <name evidence="2" type="ORF">VNO80_16107</name>
</gene>
<evidence type="ECO:0000256" key="1">
    <source>
        <dbReference type="SAM" id="Phobius"/>
    </source>
</evidence>
<organism evidence="2 3">
    <name type="scientific">Phaseolus coccineus</name>
    <name type="common">Scarlet runner bean</name>
    <name type="synonym">Phaseolus multiflorus</name>
    <dbReference type="NCBI Taxonomy" id="3886"/>
    <lineage>
        <taxon>Eukaryota</taxon>
        <taxon>Viridiplantae</taxon>
        <taxon>Streptophyta</taxon>
        <taxon>Embryophyta</taxon>
        <taxon>Tracheophyta</taxon>
        <taxon>Spermatophyta</taxon>
        <taxon>Magnoliopsida</taxon>
        <taxon>eudicotyledons</taxon>
        <taxon>Gunneridae</taxon>
        <taxon>Pentapetalae</taxon>
        <taxon>rosids</taxon>
        <taxon>fabids</taxon>
        <taxon>Fabales</taxon>
        <taxon>Fabaceae</taxon>
        <taxon>Papilionoideae</taxon>
        <taxon>50 kb inversion clade</taxon>
        <taxon>NPAAA clade</taxon>
        <taxon>indigoferoid/millettioid clade</taxon>
        <taxon>Phaseoleae</taxon>
        <taxon>Phaseolus</taxon>
    </lineage>
</organism>
<keyword evidence="1" id="KW-0472">Membrane</keyword>
<reference evidence="2 3" key="1">
    <citation type="submission" date="2024-01" db="EMBL/GenBank/DDBJ databases">
        <title>The genomes of 5 underutilized Papilionoideae crops provide insights into root nodulation and disease resistanc.</title>
        <authorList>
            <person name="Jiang F."/>
        </authorList>
    </citation>
    <scope>NUCLEOTIDE SEQUENCE [LARGE SCALE GENOMIC DNA]</scope>
    <source>
        <strain evidence="2">JINMINGXINNONG_FW02</strain>
        <tissue evidence="2">Leaves</tissue>
    </source>
</reference>
<accession>A0AAN9MSM9</accession>
<sequence length="167" mass="18606">MHHIKINLIQPIVIPISVPLVLILLGLVYTAIKPPSPKICGSISAPQVTPPKLKLGDGRNLAYQEFGVPKEEARYNIIVIHGYNTAKHEALALSQVQRLRNFAKRKLWAQSLTTYNLFALLRKPLSTLPHSASLRHSPPTLLALLVFNVAQRQSTRGSFFFSPKLSQ</sequence>
<proteinExistence type="predicted"/>
<keyword evidence="3" id="KW-1185">Reference proteome</keyword>
<dbReference type="PANTHER" id="PTHR45763:SF21">
    <property type="entry name" value="ALPHA_BETA-HYDROLASES SUPERFAMILY PROTEIN"/>
    <property type="match status" value="1"/>
</dbReference>
<name>A0AAN9MSM9_PHACN</name>
<feature type="transmembrane region" description="Helical" evidence="1">
    <location>
        <begin position="12"/>
        <end position="32"/>
    </location>
</feature>
<evidence type="ECO:0000313" key="2">
    <source>
        <dbReference type="EMBL" id="KAK7356828.1"/>
    </source>
</evidence>